<dbReference type="RefSeq" id="WP_083344813.1">
    <property type="nucleotide sequence ID" value="NZ_LT629690.1"/>
</dbReference>
<dbReference type="Proteomes" id="UP000182427">
    <property type="component" value="Chromosome I"/>
</dbReference>
<evidence type="ECO:0000313" key="2">
    <source>
        <dbReference type="EMBL" id="SDF22882.1"/>
    </source>
</evidence>
<organism evidence="2 3">
    <name type="scientific">Terriglobus roseus</name>
    <dbReference type="NCBI Taxonomy" id="392734"/>
    <lineage>
        <taxon>Bacteria</taxon>
        <taxon>Pseudomonadati</taxon>
        <taxon>Acidobacteriota</taxon>
        <taxon>Terriglobia</taxon>
        <taxon>Terriglobales</taxon>
        <taxon>Acidobacteriaceae</taxon>
        <taxon>Terriglobus</taxon>
    </lineage>
</organism>
<gene>
    <name evidence="2" type="ORF">SAMN05444167_1779</name>
</gene>
<protein>
    <recommendedName>
        <fullName evidence="4">Transcriptional regulatory protein, C terminal</fullName>
    </recommendedName>
</protein>
<dbReference type="AlphaFoldDB" id="A0A1G7JD65"/>
<feature type="region of interest" description="Disordered" evidence="1">
    <location>
        <begin position="1"/>
        <end position="22"/>
    </location>
</feature>
<dbReference type="OrthoDB" id="104580at2"/>
<reference evidence="2 3" key="1">
    <citation type="submission" date="2016-10" db="EMBL/GenBank/DDBJ databases">
        <authorList>
            <person name="de Groot N.N."/>
        </authorList>
    </citation>
    <scope>NUCLEOTIDE SEQUENCE [LARGE SCALE GENOMIC DNA]</scope>
    <source>
        <strain evidence="2 3">GAS232</strain>
    </source>
</reference>
<keyword evidence="3" id="KW-1185">Reference proteome</keyword>
<accession>A0A1G7JD65</accession>
<evidence type="ECO:0000256" key="1">
    <source>
        <dbReference type="SAM" id="MobiDB-lite"/>
    </source>
</evidence>
<evidence type="ECO:0000313" key="3">
    <source>
        <dbReference type="Proteomes" id="UP000182427"/>
    </source>
</evidence>
<sequence length="446" mass="48828">MATVLPPIRENNDVPAPAASVPAHGSEHLPLVERIANSEPFQKSSRLPVLLRYLATCTLQGDRAGLTEQAIGRAVFEKTADFSPTEDSSVRVYVRQLRLRLYEYFQSAGADERTIIEIPKGGYALAFQPRHVLSSDAGADPTPTTTSAPAALEQATGKQTLSTWFPWAVVAVMALVAIAGWTRWYRSASVALPPWPLNEVVDRQRPTTVVLADVSYVLRLLGDRQVTLDEYVDHKYTKGLIPENASRGELSLFHYLQDSQITSMTDARAASVLTLLAGSLHDKLVFRSAKEVNGETMLTGNFIIVGAKNSNPWVELYEPKMNFRFIESGPHGSRYIDNRVPRPGEQAFYAVHEPTGYSGEDYATISVMPSVTDQGSTLLVQGLRREGTEAAIQFLNSASRRDSLATKLRAANGGRLPKYFEALIQSHAVAGSATSIDCIAVHPLHP</sequence>
<dbReference type="EMBL" id="LT629690">
    <property type="protein sequence ID" value="SDF22882.1"/>
    <property type="molecule type" value="Genomic_DNA"/>
</dbReference>
<name>A0A1G7JD65_9BACT</name>
<proteinExistence type="predicted"/>
<evidence type="ECO:0008006" key="4">
    <source>
        <dbReference type="Google" id="ProtNLM"/>
    </source>
</evidence>